<dbReference type="NCBIfam" id="TIGR02985">
    <property type="entry name" value="Sig70_bacteroi1"/>
    <property type="match status" value="1"/>
</dbReference>
<proteinExistence type="inferred from homology"/>
<dbReference type="PANTHER" id="PTHR43133">
    <property type="entry name" value="RNA POLYMERASE ECF-TYPE SIGMA FACTO"/>
    <property type="match status" value="1"/>
</dbReference>
<dbReference type="NCBIfam" id="TIGR02937">
    <property type="entry name" value="sigma70-ECF"/>
    <property type="match status" value="1"/>
</dbReference>
<dbReference type="InterPro" id="IPR013325">
    <property type="entry name" value="RNA_pol_sigma_r2"/>
</dbReference>
<dbReference type="RefSeq" id="WP_207036159.1">
    <property type="nucleotide sequence ID" value="NZ_JAFLNL010000012.1"/>
</dbReference>
<dbReference type="InterPro" id="IPR039425">
    <property type="entry name" value="RNA_pol_sigma-70-like"/>
</dbReference>
<dbReference type="InterPro" id="IPR036388">
    <property type="entry name" value="WH-like_DNA-bd_sf"/>
</dbReference>
<organism evidence="7 8">
    <name type="scientific">Flagellimonas aurea</name>
    <dbReference type="NCBI Taxonomy" id="2915619"/>
    <lineage>
        <taxon>Bacteria</taxon>
        <taxon>Pseudomonadati</taxon>
        <taxon>Bacteroidota</taxon>
        <taxon>Flavobacteriia</taxon>
        <taxon>Flavobacteriales</taxon>
        <taxon>Flavobacteriaceae</taxon>
        <taxon>Flagellimonas</taxon>
    </lineage>
</organism>
<protein>
    <submittedName>
        <fullName evidence="7">RNA polymerase sigma-70 factor</fullName>
    </submittedName>
</protein>
<evidence type="ECO:0000259" key="6">
    <source>
        <dbReference type="Pfam" id="PF08281"/>
    </source>
</evidence>
<keyword evidence="2" id="KW-0805">Transcription regulation</keyword>
<feature type="domain" description="RNA polymerase sigma factor 70 region 4 type 2" evidence="6">
    <location>
        <begin position="126"/>
        <end position="177"/>
    </location>
</feature>
<evidence type="ECO:0000313" key="8">
    <source>
        <dbReference type="Proteomes" id="UP000664044"/>
    </source>
</evidence>
<evidence type="ECO:0000256" key="3">
    <source>
        <dbReference type="ARBA" id="ARBA00023082"/>
    </source>
</evidence>
<dbReference type="EMBL" id="JAFLNL010000012">
    <property type="protein sequence ID" value="MBO0355756.1"/>
    <property type="molecule type" value="Genomic_DNA"/>
</dbReference>
<evidence type="ECO:0000256" key="4">
    <source>
        <dbReference type="ARBA" id="ARBA00023163"/>
    </source>
</evidence>
<dbReference type="InterPro" id="IPR013249">
    <property type="entry name" value="RNA_pol_sigma70_r4_t2"/>
</dbReference>
<keyword evidence="4" id="KW-0804">Transcription</keyword>
<keyword evidence="8" id="KW-1185">Reference proteome</keyword>
<dbReference type="InterPro" id="IPR007627">
    <property type="entry name" value="RNA_pol_sigma70_r2"/>
</dbReference>
<comment type="caution">
    <text evidence="7">The sequence shown here is derived from an EMBL/GenBank/DDBJ whole genome shotgun (WGS) entry which is preliminary data.</text>
</comment>
<dbReference type="InterPro" id="IPR013324">
    <property type="entry name" value="RNA_pol_sigma_r3/r4-like"/>
</dbReference>
<evidence type="ECO:0000256" key="2">
    <source>
        <dbReference type="ARBA" id="ARBA00023015"/>
    </source>
</evidence>
<sequence>MLPYALHDMNATDTHLLLLSKADNQIAFKQLYDRHWKRLYLFALKLLKEKAEAKDAVQDVFSNLWTKRKELDIKHPEAYLMASIKYKCLEYLKEKKLSSSFLQQFELPTQGNPIENKIHFEETMELLDTGIDGLPAKTKKIFKMSRHEDLSNKEIAYLLNISTKTVEYHITQSIKQLREVIVT</sequence>
<feature type="domain" description="RNA polymerase sigma-70 region 2" evidence="5">
    <location>
        <begin position="31"/>
        <end position="96"/>
    </location>
</feature>
<evidence type="ECO:0000256" key="1">
    <source>
        <dbReference type="ARBA" id="ARBA00010641"/>
    </source>
</evidence>
<dbReference type="Pfam" id="PF04542">
    <property type="entry name" value="Sigma70_r2"/>
    <property type="match status" value="1"/>
</dbReference>
<dbReference type="Gene3D" id="1.10.10.10">
    <property type="entry name" value="Winged helix-like DNA-binding domain superfamily/Winged helix DNA-binding domain"/>
    <property type="match status" value="1"/>
</dbReference>
<dbReference type="InterPro" id="IPR014327">
    <property type="entry name" value="RNA_pol_sigma70_bacteroid"/>
</dbReference>
<dbReference type="SUPFAM" id="SSF88946">
    <property type="entry name" value="Sigma2 domain of RNA polymerase sigma factors"/>
    <property type="match status" value="1"/>
</dbReference>
<dbReference type="PANTHER" id="PTHR43133:SF46">
    <property type="entry name" value="RNA POLYMERASE SIGMA-70 FACTOR ECF SUBFAMILY"/>
    <property type="match status" value="1"/>
</dbReference>
<keyword evidence="3" id="KW-0731">Sigma factor</keyword>
<dbReference type="Gene3D" id="1.10.1740.10">
    <property type="match status" value="1"/>
</dbReference>
<reference evidence="7 8" key="1">
    <citation type="submission" date="2021-03" db="EMBL/GenBank/DDBJ databases">
        <title>Muricauda lutimaris sp. nov. and Muricauda ruestringensis sp. nov, two marine members of the Flavobacteriaceae isolated from deep sea sediments of Western Pacific.</title>
        <authorList>
            <person name="Zhao S."/>
            <person name="Liu R."/>
        </authorList>
    </citation>
    <scope>NUCLEOTIDE SEQUENCE [LARGE SCALE GENOMIC DNA]</scope>
    <source>
        <strain evidence="7 8">BC31-1-A7</strain>
    </source>
</reference>
<gene>
    <name evidence="7" type="ORF">J0656_17190</name>
</gene>
<evidence type="ECO:0000313" key="7">
    <source>
        <dbReference type="EMBL" id="MBO0355756.1"/>
    </source>
</evidence>
<dbReference type="SUPFAM" id="SSF88659">
    <property type="entry name" value="Sigma3 and sigma4 domains of RNA polymerase sigma factors"/>
    <property type="match status" value="1"/>
</dbReference>
<name>A0ABS3G8K3_9FLAO</name>
<evidence type="ECO:0000259" key="5">
    <source>
        <dbReference type="Pfam" id="PF04542"/>
    </source>
</evidence>
<dbReference type="InterPro" id="IPR014284">
    <property type="entry name" value="RNA_pol_sigma-70_dom"/>
</dbReference>
<comment type="similarity">
    <text evidence="1">Belongs to the sigma-70 factor family. ECF subfamily.</text>
</comment>
<dbReference type="Proteomes" id="UP000664044">
    <property type="component" value="Unassembled WGS sequence"/>
</dbReference>
<dbReference type="Pfam" id="PF08281">
    <property type="entry name" value="Sigma70_r4_2"/>
    <property type="match status" value="1"/>
</dbReference>
<accession>A0ABS3G8K3</accession>